<dbReference type="HOGENOM" id="CLU_3215050_0_0_11"/>
<dbReference type="EMBL" id="ACEB01000048">
    <property type="protein sequence ID" value="EEG25697.1"/>
    <property type="molecule type" value="Genomic_DNA"/>
</dbReference>
<protein>
    <submittedName>
        <fullName evidence="1">Uncharacterized protein</fullName>
    </submittedName>
</protein>
<reference evidence="1 2" key="1">
    <citation type="submission" date="2009-01" db="EMBL/GenBank/DDBJ databases">
        <authorList>
            <person name="Fulton L."/>
            <person name="Clifton S."/>
            <person name="Chinwalla A.T."/>
            <person name="Mitreva M."/>
            <person name="Sodergren E."/>
            <person name="Weinstock G."/>
            <person name="Clifton S."/>
            <person name="Dooling D.J."/>
            <person name="Fulton B."/>
            <person name="Minx P."/>
            <person name="Pepin K.H."/>
            <person name="Johnson M."/>
            <person name="Bhonagiri V."/>
            <person name="Nash W.E."/>
            <person name="Mardis E.R."/>
            <person name="Wilson R.K."/>
        </authorList>
    </citation>
    <scope>NUCLEOTIDE SEQUENCE [LARGE SCALE GENOMIC DNA]</scope>
    <source>
        <strain evidence="1 2">ATCC 33806</strain>
    </source>
</reference>
<evidence type="ECO:0000313" key="1">
    <source>
        <dbReference type="EMBL" id="EEG25697.1"/>
    </source>
</evidence>
<organism evidence="1 2">
    <name type="scientific">Corynebacterium matruchotii ATCC 33806</name>
    <dbReference type="NCBI Taxonomy" id="566549"/>
    <lineage>
        <taxon>Bacteria</taxon>
        <taxon>Bacillati</taxon>
        <taxon>Actinomycetota</taxon>
        <taxon>Actinomycetes</taxon>
        <taxon>Mycobacteriales</taxon>
        <taxon>Corynebacteriaceae</taxon>
        <taxon>Corynebacterium</taxon>
    </lineage>
</organism>
<dbReference type="Proteomes" id="UP000006247">
    <property type="component" value="Unassembled WGS sequence"/>
</dbReference>
<sequence>MVVFCGGAFGYWMPPKDVHHGRYDVLITVAFDHIQPRSAGYLPV</sequence>
<name>C0E6Z6_9CORY</name>
<gene>
    <name evidence="1" type="ORF">CORMATOL_02784</name>
</gene>
<comment type="caution">
    <text evidence="1">The sequence shown here is derived from an EMBL/GenBank/DDBJ whole genome shotgun (WGS) entry which is preliminary data.</text>
</comment>
<accession>C0E6Z6</accession>
<dbReference type="AlphaFoldDB" id="C0E6Z6"/>
<evidence type="ECO:0000313" key="2">
    <source>
        <dbReference type="Proteomes" id="UP000006247"/>
    </source>
</evidence>
<proteinExistence type="predicted"/>